<reference evidence="1 2" key="1">
    <citation type="submission" date="2018-02" db="EMBL/GenBank/DDBJ databases">
        <title>Draft genome of wild Prunus yedoensis var. nudiflora.</title>
        <authorList>
            <person name="Baek S."/>
            <person name="Kim J.-H."/>
            <person name="Choi K."/>
            <person name="Kim G.-B."/>
            <person name="Cho A."/>
            <person name="Jang H."/>
            <person name="Shin C.-H."/>
            <person name="Yu H.-J."/>
            <person name="Mun J.-H."/>
        </authorList>
    </citation>
    <scope>NUCLEOTIDE SEQUENCE [LARGE SCALE GENOMIC DNA]</scope>
    <source>
        <strain evidence="2">cv. Jeju island</strain>
        <tissue evidence="1">Leaf</tissue>
    </source>
</reference>
<comment type="caution">
    <text evidence="1">The sequence shown here is derived from an EMBL/GenBank/DDBJ whole genome shotgun (WGS) entry which is preliminary data.</text>
</comment>
<proteinExistence type="predicted"/>
<evidence type="ECO:0000313" key="2">
    <source>
        <dbReference type="Proteomes" id="UP000250321"/>
    </source>
</evidence>
<organism evidence="1 2">
    <name type="scientific">Prunus yedoensis var. nudiflora</name>
    <dbReference type="NCBI Taxonomy" id="2094558"/>
    <lineage>
        <taxon>Eukaryota</taxon>
        <taxon>Viridiplantae</taxon>
        <taxon>Streptophyta</taxon>
        <taxon>Embryophyta</taxon>
        <taxon>Tracheophyta</taxon>
        <taxon>Spermatophyta</taxon>
        <taxon>Magnoliopsida</taxon>
        <taxon>eudicotyledons</taxon>
        <taxon>Gunneridae</taxon>
        <taxon>Pentapetalae</taxon>
        <taxon>rosids</taxon>
        <taxon>fabids</taxon>
        <taxon>Rosales</taxon>
        <taxon>Rosaceae</taxon>
        <taxon>Amygdaloideae</taxon>
        <taxon>Amygdaleae</taxon>
        <taxon>Prunus</taxon>
    </lineage>
</organism>
<keyword evidence="2" id="KW-1185">Reference proteome</keyword>
<gene>
    <name evidence="1" type="ORF">Pyn_23958</name>
</gene>
<dbReference type="EMBL" id="PJQY01002489">
    <property type="protein sequence ID" value="PQP93154.1"/>
    <property type="molecule type" value="Genomic_DNA"/>
</dbReference>
<sequence length="62" mass="6548">MFPPGLLAHSEGAYGCPLGTLSKLLPSPSPAQLKAEAAFLEIEKKVKINTPLDQMGIDSIVL</sequence>
<dbReference type="AlphaFoldDB" id="A0A314XH42"/>
<name>A0A314XH42_PRUYE</name>
<accession>A0A314XH42</accession>
<dbReference type="Proteomes" id="UP000250321">
    <property type="component" value="Unassembled WGS sequence"/>
</dbReference>
<evidence type="ECO:0000313" key="1">
    <source>
        <dbReference type="EMBL" id="PQP93154.1"/>
    </source>
</evidence>
<protein>
    <submittedName>
        <fullName evidence="1">Uncharacterized protein</fullName>
    </submittedName>
</protein>